<dbReference type="Gene3D" id="1.10.10.10">
    <property type="entry name" value="Winged helix-like DNA-binding domain superfamily/Winged helix DNA-binding domain"/>
    <property type="match status" value="1"/>
</dbReference>
<dbReference type="Pfam" id="PF13181">
    <property type="entry name" value="TPR_8"/>
    <property type="match status" value="1"/>
</dbReference>
<dbReference type="InterPro" id="IPR011990">
    <property type="entry name" value="TPR-like_helical_dom_sf"/>
</dbReference>
<dbReference type="STRING" id="318161.Sden_3304"/>
<keyword evidence="2 4" id="KW-0802">TPR repeat</keyword>
<dbReference type="GO" id="GO:0009279">
    <property type="term" value="C:cell outer membrane"/>
    <property type="evidence" value="ECO:0007669"/>
    <property type="project" value="TreeGrafter"/>
</dbReference>
<feature type="repeat" description="TPR" evidence="4">
    <location>
        <begin position="273"/>
        <end position="306"/>
    </location>
</feature>
<dbReference type="PROSITE" id="PS51755">
    <property type="entry name" value="OMPR_PHOB"/>
    <property type="match status" value="1"/>
</dbReference>
<dbReference type="SUPFAM" id="SSF46894">
    <property type="entry name" value="C-terminal effector domain of the bipartite response regulators"/>
    <property type="match status" value="1"/>
</dbReference>
<dbReference type="InterPro" id="IPR019734">
    <property type="entry name" value="TPR_rpt"/>
</dbReference>
<sequence>MVHHHTSPYTGDAIYYRYQFNDLTLNTRLGTLVRDDKLEVRLPWLSYRLLSVLCEAAPGIVSQEQLLEKVWPDVVVGDETLKQRIKLLRRALNDDAHTPIYIEAIRGRGYRLLPQVIVTSEVTPTRMTSLDLANDTHVMPEDGKSYPLFWKLTSLSLAALMLIFALVALFISSGDNLAKLDENAPSSLASPGFDVELYLKGLDYYHRYREADNLHAIELFTSALAINPNLALAYSGLSDAYSQGVFQFNAPRLWQQKAIDAAYKAIALDPNLAQAYKSLGLAYYNKGWLNKAINANVKALQKQANYHEAMTNIGFIYREMGQLSKSMMWINKALTLSPNHSVSCVHKAQSLIALEDFPKAQLWLDRALSLQPDSLLANDAQGLWYLHQGRFLQAKAHYFKLSQDLPRQTHFIHGLALSQLYLGEFQLAIDTSKSLLNSDNPQIALQGRLLAALAKSALKENDNQQLEDEISMSDGNVSEVSSEHSIALELLTQEFKQRLLQGSDRAADSLSLALLYAVQNEQEASYRYLIQAINQGYLAQQLLTLHPSINTLRNDSRFTQLMDELLQQLTFQKQAYQEQK</sequence>
<dbReference type="RefSeq" id="WP_011497725.1">
    <property type="nucleotide sequence ID" value="NC_007954.1"/>
</dbReference>
<organism evidence="8 9">
    <name type="scientific">Shewanella denitrificans (strain OS217 / ATCC BAA-1090 / DSM 15013)</name>
    <dbReference type="NCBI Taxonomy" id="318161"/>
    <lineage>
        <taxon>Bacteria</taxon>
        <taxon>Pseudomonadati</taxon>
        <taxon>Pseudomonadota</taxon>
        <taxon>Gammaproteobacteria</taxon>
        <taxon>Alteromonadales</taxon>
        <taxon>Shewanellaceae</taxon>
        <taxon>Shewanella</taxon>
    </lineage>
</organism>
<evidence type="ECO:0000256" key="5">
    <source>
        <dbReference type="PROSITE-ProRule" id="PRU01091"/>
    </source>
</evidence>
<evidence type="ECO:0000256" key="3">
    <source>
        <dbReference type="ARBA" id="ARBA00023125"/>
    </source>
</evidence>
<reference evidence="8 9" key="1">
    <citation type="submission" date="2006-03" db="EMBL/GenBank/DDBJ databases">
        <title>Complete sequence of Shewanella denitrificans OS217.</title>
        <authorList>
            <consortium name="US DOE Joint Genome Institute"/>
            <person name="Copeland A."/>
            <person name="Lucas S."/>
            <person name="Lapidus A."/>
            <person name="Barry K."/>
            <person name="Detter J.C."/>
            <person name="Glavina del Rio T."/>
            <person name="Hammon N."/>
            <person name="Israni S."/>
            <person name="Dalin E."/>
            <person name="Tice H."/>
            <person name="Pitluck S."/>
            <person name="Brettin T."/>
            <person name="Bruce D."/>
            <person name="Han C."/>
            <person name="Tapia R."/>
            <person name="Gilna P."/>
            <person name="Kiss H."/>
            <person name="Schmutz J."/>
            <person name="Larimer F."/>
            <person name="Land M."/>
            <person name="Hauser L."/>
            <person name="Kyrpides N."/>
            <person name="Lykidis A."/>
            <person name="Richardson P."/>
        </authorList>
    </citation>
    <scope>NUCLEOTIDE SEQUENCE [LARGE SCALE GENOMIC DNA]</scope>
    <source>
        <strain evidence="9">OS217 / ATCC BAA-1090 / DSM 15013</strain>
    </source>
</reference>
<evidence type="ECO:0000256" key="4">
    <source>
        <dbReference type="PROSITE-ProRule" id="PRU00339"/>
    </source>
</evidence>
<keyword evidence="3 5" id="KW-0238">DNA-binding</keyword>
<feature type="transmembrane region" description="Helical" evidence="6">
    <location>
        <begin position="148"/>
        <end position="171"/>
    </location>
</feature>
<dbReference type="InterPro" id="IPR001867">
    <property type="entry name" value="OmpR/PhoB-type_DNA-bd"/>
</dbReference>
<evidence type="ECO:0000259" key="7">
    <source>
        <dbReference type="PROSITE" id="PS51755"/>
    </source>
</evidence>
<dbReference type="GO" id="GO:0006355">
    <property type="term" value="P:regulation of DNA-templated transcription"/>
    <property type="evidence" value="ECO:0007669"/>
    <property type="project" value="InterPro"/>
</dbReference>
<dbReference type="SUPFAM" id="SSF48452">
    <property type="entry name" value="TPR-like"/>
    <property type="match status" value="1"/>
</dbReference>
<dbReference type="SMART" id="SM00028">
    <property type="entry name" value="TPR"/>
    <property type="match status" value="3"/>
</dbReference>
<feature type="DNA-binding region" description="OmpR/PhoB-type" evidence="5">
    <location>
        <begin position="15"/>
        <end position="114"/>
    </location>
</feature>
<keyword evidence="6" id="KW-1133">Transmembrane helix</keyword>
<dbReference type="Pfam" id="PF00486">
    <property type="entry name" value="Trans_reg_C"/>
    <property type="match status" value="1"/>
</dbReference>
<dbReference type="PANTHER" id="PTHR44858">
    <property type="entry name" value="TETRATRICOPEPTIDE REPEAT PROTEIN 6"/>
    <property type="match status" value="1"/>
</dbReference>
<dbReference type="eggNOG" id="COG0457">
    <property type="taxonomic scope" value="Bacteria"/>
</dbReference>
<dbReference type="Gene3D" id="1.25.40.10">
    <property type="entry name" value="Tetratricopeptide repeat domain"/>
    <property type="match status" value="2"/>
</dbReference>
<dbReference type="HOGENOM" id="CLU_560070_0_0_6"/>
<dbReference type="GO" id="GO:0046813">
    <property type="term" value="P:receptor-mediated virion attachment to host cell"/>
    <property type="evidence" value="ECO:0007669"/>
    <property type="project" value="TreeGrafter"/>
</dbReference>
<protein>
    <submittedName>
        <fullName evidence="8">Transcriptional regulatory protein-like protein</fullName>
    </submittedName>
</protein>
<keyword evidence="9" id="KW-1185">Reference proteome</keyword>
<gene>
    <name evidence="8" type="ordered locus">Sden_3304</name>
</gene>
<feature type="domain" description="OmpR/PhoB-type" evidence="7">
    <location>
        <begin position="15"/>
        <end position="114"/>
    </location>
</feature>
<dbReference type="PANTHER" id="PTHR44858:SF1">
    <property type="entry name" value="UDP-N-ACETYLGLUCOSAMINE--PEPTIDE N-ACETYLGLUCOSAMINYLTRANSFERASE SPINDLY-RELATED"/>
    <property type="match status" value="1"/>
</dbReference>
<dbReference type="AlphaFoldDB" id="Q12IZ6"/>
<keyword evidence="1" id="KW-0677">Repeat</keyword>
<evidence type="ECO:0000256" key="1">
    <source>
        <dbReference type="ARBA" id="ARBA00022737"/>
    </source>
</evidence>
<proteinExistence type="predicted"/>
<dbReference type="CDD" id="cd00383">
    <property type="entry name" value="trans_reg_C"/>
    <property type="match status" value="1"/>
</dbReference>
<dbReference type="Proteomes" id="UP000001982">
    <property type="component" value="Chromosome"/>
</dbReference>
<dbReference type="SMART" id="SM00862">
    <property type="entry name" value="Trans_reg_C"/>
    <property type="match status" value="1"/>
</dbReference>
<evidence type="ECO:0000256" key="6">
    <source>
        <dbReference type="SAM" id="Phobius"/>
    </source>
</evidence>
<keyword evidence="6" id="KW-0812">Transmembrane</keyword>
<dbReference type="KEGG" id="sdn:Sden_3304"/>
<dbReference type="PROSITE" id="PS50005">
    <property type="entry name" value="TPR"/>
    <property type="match status" value="2"/>
</dbReference>
<evidence type="ECO:0000313" key="9">
    <source>
        <dbReference type="Proteomes" id="UP000001982"/>
    </source>
</evidence>
<dbReference type="InterPro" id="IPR036388">
    <property type="entry name" value="WH-like_DNA-bd_sf"/>
</dbReference>
<evidence type="ECO:0000256" key="2">
    <source>
        <dbReference type="ARBA" id="ARBA00022803"/>
    </source>
</evidence>
<keyword evidence="6" id="KW-0472">Membrane</keyword>
<evidence type="ECO:0000313" key="8">
    <source>
        <dbReference type="EMBL" id="ABE56580.1"/>
    </source>
</evidence>
<name>Q12IZ6_SHEDO</name>
<dbReference type="GO" id="GO:0003677">
    <property type="term" value="F:DNA binding"/>
    <property type="evidence" value="ECO:0007669"/>
    <property type="project" value="UniProtKB-UniRule"/>
</dbReference>
<dbReference type="InterPro" id="IPR050498">
    <property type="entry name" value="Ycf3"/>
</dbReference>
<dbReference type="GO" id="GO:0000160">
    <property type="term" value="P:phosphorelay signal transduction system"/>
    <property type="evidence" value="ECO:0007669"/>
    <property type="project" value="InterPro"/>
</dbReference>
<dbReference type="eggNOG" id="COG3710">
    <property type="taxonomic scope" value="Bacteria"/>
</dbReference>
<feature type="repeat" description="TPR" evidence="4">
    <location>
        <begin position="307"/>
        <end position="340"/>
    </location>
</feature>
<dbReference type="InterPro" id="IPR016032">
    <property type="entry name" value="Sig_transdc_resp-reg_C-effctor"/>
</dbReference>
<accession>Q12IZ6</accession>
<dbReference type="EMBL" id="CP000302">
    <property type="protein sequence ID" value="ABE56580.1"/>
    <property type="molecule type" value="Genomic_DNA"/>
</dbReference>